<dbReference type="EMBL" id="JAACJN010000381">
    <property type="protein sequence ID" value="KAF5345247.1"/>
    <property type="molecule type" value="Genomic_DNA"/>
</dbReference>
<keyword evidence="3" id="KW-1185">Reference proteome</keyword>
<gene>
    <name evidence="2" type="ORF">D9757_014066</name>
    <name evidence="1" type="ORF">D9757_014069</name>
</gene>
<dbReference type="OrthoDB" id="2952233at2759"/>
<dbReference type="AlphaFoldDB" id="A0A8H5CRD5"/>
<comment type="caution">
    <text evidence="2">The sequence shown here is derived from an EMBL/GenBank/DDBJ whole genome shotgun (WGS) entry which is preliminary data.</text>
</comment>
<sequence length="144" mass="15697">MTSQAYALPPGVYTIVQANNTTNQGVTDAAQGETLSFTSLNSTNGPNSPDQQWLINGSGVIRARESARFTYVNSYATRQNIRSGGPPGNRTEWIIGNITWNTAGYYTGSIRASEKTAGGRYFYWGNDLMLQDASTNWIFTPVAV</sequence>
<proteinExistence type="predicted"/>
<reference evidence="2 3" key="1">
    <citation type="journal article" date="2020" name="ISME J.">
        <title>Uncovering the hidden diversity of litter-decomposition mechanisms in mushroom-forming fungi.</title>
        <authorList>
            <person name="Floudas D."/>
            <person name="Bentzer J."/>
            <person name="Ahren D."/>
            <person name="Johansson T."/>
            <person name="Persson P."/>
            <person name="Tunlid A."/>
        </authorList>
    </citation>
    <scope>NUCLEOTIDE SEQUENCE [LARGE SCALE GENOMIC DNA]</scope>
    <source>
        <strain evidence="2 3">CBS 406.79</strain>
    </source>
</reference>
<dbReference type="EMBL" id="JAACJN010000381">
    <property type="protein sequence ID" value="KAF5345246.1"/>
    <property type="molecule type" value="Genomic_DNA"/>
</dbReference>
<dbReference type="Proteomes" id="UP000518752">
    <property type="component" value="Unassembled WGS sequence"/>
</dbReference>
<evidence type="ECO:0000313" key="3">
    <source>
        <dbReference type="Proteomes" id="UP000518752"/>
    </source>
</evidence>
<accession>A0A8H5CRD5</accession>
<evidence type="ECO:0000313" key="1">
    <source>
        <dbReference type="EMBL" id="KAF5345246.1"/>
    </source>
</evidence>
<name>A0A8H5CRD5_9AGAR</name>
<organism evidence="2 3">
    <name type="scientific">Collybiopsis confluens</name>
    <dbReference type="NCBI Taxonomy" id="2823264"/>
    <lineage>
        <taxon>Eukaryota</taxon>
        <taxon>Fungi</taxon>
        <taxon>Dikarya</taxon>
        <taxon>Basidiomycota</taxon>
        <taxon>Agaricomycotina</taxon>
        <taxon>Agaricomycetes</taxon>
        <taxon>Agaricomycetidae</taxon>
        <taxon>Agaricales</taxon>
        <taxon>Marasmiineae</taxon>
        <taxon>Omphalotaceae</taxon>
        <taxon>Collybiopsis</taxon>
    </lineage>
</organism>
<evidence type="ECO:0000313" key="2">
    <source>
        <dbReference type="EMBL" id="KAF5345247.1"/>
    </source>
</evidence>
<protein>
    <submittedName>
        <fullName evidence="2">Uncharacterized protein</fullName>
    </submittedName>
</protein>